<dbReference type="Proteomes" id="UP001165060">
    <property type="component" value="Unassembled WGS sequence"/>
</dbReference>
<dbReference type="InterPro" id="IPR028131">
    <property type="entry name" value="VASH1"/>
</dbReference>
<sequence>MLTSPQVRNKVTMILGGQVELPKPPPHPSPVPTAITCPPATTTYPALHRKLQNYITSFQYNHTGLPPFFALRRDRGMNHITAISREMIKEGLPIQCVEATFLAVYLTMVALKFLDGHTALPLTSDPEPPLTIQGAGKGCRKYCGVMRLPISFKTECDGSTYRHIVLGVYAHTGMNARVGATGAGAGGGGGAGGASTWAWGALGISRRKTLMYKDVDFPTLSSLVKNFKESYEASWHTVLKAYIGLPFSYQEADTSRIQWRCLPVDMSKPWVSCAAAIDQYPR</sequence>
<proteinExistence type="predicted"/>
<comment type="caution">
    <text evidence="1">The sequence shown here is derived from an EMBL/GenBank/DDBJ whole genome shotgun (WGS) entry which is preliminary data.</text>
</comment>
<dbReference type="EMBL" id="BRYB01006380">
    <property type="protein sequence ID" value="GMI56221.1"/>
    <property type="molecule type" value="Genomic_DNA"/>
</dbReference>
<evidence type="ECO:0000313" key="1">
    <source>
        <dbReference type="EMBL" id="GMI56221.1"/>
    </source>
</evidence>
<accession>A0ABQ6NBV5</accession>
<name>A0ABQ6NBV5_9STRA</name>
<dbReference type="Pfam" id="PF14822">
    <property type="entry name" value="Vasohibin"/>
    <property type="match status" value="3"/>
</dbReference>
<dbReference type="PANTHER" id="PTHR15750:SF2">
    <property type="entry name" value="VASOHIBIN"/>
    <property type="match status" value="1"/>
</dbReference>
<keyword evidence="2" id="KW-1185">Reference proteome</keyword>
<evidence type="ECO:0000313" key="2">
    <source>
        <dbReference type="Proteomes" id="UP001165060"/>
    </source>
</evidence>
<gene>
    <name evidence="1" type="ORF">TeGR_g13524</name>
</gene>
<organism evidence="1 2">
    <name type="scientific">Tetraparma gracilis</name>
    <dbReference type="NCBI Taxonomy" id="2962635"/>
    <lineage>
        <taxon>Eukaryota</taxon>
        <taxon>Sar</taxon>
        <taxon>Stramenopiles</taxon>
        <taxon>Ochrophyta</taxon>
        <taxon>Bolidophyceae</taxon>
        <taxon>Parmales</taxon>
        <taxon>Triparmaceae</taxon>
        <taxon>Tetraparma</taxon>
    </lineage>
</organism>
<dbReference type="PANTHER" id="PTHR15750">
    <property type="entry name" value="VASOHIBIN-1-LIKE ISOFORM X2"/>
    <property type="match status" value="1"/>
</dbReference>
<protein>
    <submittedName>
        <fullName evidence="1">Uncharacterized protein</fullName>
    </submittedName>
</protein>
<reference evidence="1 2" key="1">
    <citation type="journal article" date="2023" name="Commun. Biol.">
        <title>Genome analysis of Parmales, the sister group of diatoms, reveals the evolutionary specialization of diatoms from phago-mixotrophs to photoautotrophs.</title>
        <authorList>
            <person name="Ban H."/>
            <person name="Sato S."/>
            <person name="Yoshikawa S."/>
            <person name="Yamada K."/>
            <person name="Nakamura Y."/>
            <person name="Ichinomiya M."/>
            <person name="Sato N."/>
            <person name="Blanc-Mathieu R."/>
            <person name="Endo H."/>
            <person name="Kuwata A."/>
            <person name="Ogata H."/>
        </authorList>
    </citation>
    <scope>NUCLEOTIDE SEQUENCE [LARGE SCALE GENOMIC DNA]</scope>
</reference>